<feature type="region of interest" description="Disordered" evidence="3">
    <location>
        <begin position="1"/>
        <end position="38"/>
    </location>
</feature>
<dbReference type="Gene3D" id="3.40.50.720">
    <property type="entry name" value="NAD(P)-binding Rossmann-like Domain"/>
    <property type="match status" value="1"/>
</dbReference>
<evidence type="ECO:0008006" key="6">
    <source>
        <dbReference type="Google" id="ProtNLM"/>
    </source>
</evidence>
<dbReference type="PRINTS" id="PR00081">
    <property type="entry name" value="GDHRDH"/>
</dbReference>
<feature type="compositionally biased region" description="Basic and acidic residues" evidence="3">
    <location>
        <begin position="23"/>
        <end position="38"/>
    </location>
</feature>
<keyword evidence="5" id="KW-1185">Reference proteome</keyword>
<proteinExistence type="inferred from homology"/>
<evidence type="ECO:0000313" key="4">
    <source>
        <dbReference type="EMBL" id="GAA0561800.1"/>
    </source>
</evidence>
<dbReference type="InterPro" id="IPR051122">
    <property type="entry name" value="SDR_DHRS6-like"/>
</dbReference>
<dbReference type="RefSeq" id="WP_210566165.1">
    <property type="nucleotide sequence ID" value="NZ_BAAABZ010000075.1"/>
</dbReference>
<name>A0ABN1E9A5_9ACTN</name>
<dbReference type="Proteomes" id="UP001501576">
    <property type="component" value="Unassembled WGS sequence"/>
</dbReference>
<evidence type="ECO:0000256" key="3">
    <source>
        <dbReference type="SAM" id="MobiDB-lite"/>
    </source>
</evidence>
<protein>
    <recommendedName>
        <fullName evidence="6">SDR family oxidoreductase</fullName>
    </recommendedName>
</protein>
<dbReference type="PANTHER" id="PTHR43477">
    <property type="entry name" value="DIHYDROANTICAPSIN 7-DEHYDROGENASE"/>
    <property type="match status" value="1"/>
</dbReference>
<keyword evidence="2" id="KW-0560">Oxidoreductase</keyword>
<dbReference type="SUPFAM" id="SSF51735">
    <property type="entry name" value="NAD(P)-binding Rossmann-fold domains"/>
    <property type="match status" value="1"/>
</dbReference>
<accession>A0ABN1E9A5</accession>
<dbReference type="PANTHER" id="PTHR43477:SF1">
    <property type="entry name" value="DIHYDROANTICAPSIN 7-DEHYDROGENASE"/>
    <property type="match status" value="1"/>
</dbReference>
<comment type="similarity">
    <text evidence="1">Belongs to the short-chain dehydrogenases/reductases (SDR) family.</text>
</comment>
<evidence type="ECO:0000256" key="1">
    <source>
        <dbReference type="ARBA" id="ARBA00006484"/>
    </source>
</evidence>
<gene>
    <name evidence="4" type="ORF">GCM10010390_75250</name>
</gene>
<organism evidence="4 5">
    <name type="scientific">Streptomyces mordarskii</name>
    <dbReference type="NCBI Taxonomy" id="1226758"/>
    <lineage>
        <taxon>Bacteria</taxon>
        <taxon>Bacillati</taxon>
        <taxon>Actinomycetota</taxon>
        <taxon>Actinomycetes</taxon>
        <taxon>Kitasatosporales</taxon>
        <taxon>Streptomycetaceae</taxon>
        <taxon>Streptomyces</taxon>
    </lineage>
</organism>
<dbReference type="InterPro" id="IPR002347">
    <property type="entry name" value="SDR_fam"/>
</dbReference>
<comment type="caution">
    <text evidence="4">The sequence shown here is derived from an EMBL/GenBank/DDBJ whole genome shotgun (WGS) entry which is preliminary data.</text>
</comment>
<evidence type="ECO:0000313" key="5">
    <source>
        <dbReference type="Proteomes" id="UP001501576"/>
    </source>
</evidence>
<dbReference type="EMBL" id="BAAABZ010000075">
    <property type="protein sequence ID" value="GAA0561800.1"/>
    <property type="molecule type" value="Genomic_DNA"/>
</dbReference>
<sequence>MTAQVADESGDERIRFPGRHRHQLPDPPRRERPHGARKAVADRAHGHTAIPRPAAASCGAAVVTDVLSTGSRRTPARAKDWSSQGLDHLVSVATERSNGPVASLERRALLAAFDAKVVGPILLAKHFAQLIAEKGSLLFFSGLAAWRPSPGLVAMAATNGSVNTLASALAVELAPTRVNAISPGVIDTSNWDTAVPDKREWFRQIAASAPVGRVGDPSDVSAAARALLVNPYITGETLHVDGGARWS</sequence>
<dbReference type="Pfam" id="PF13561">
    <property type="entry name" value="adh_short_C2"/>
    <property type="match status" value="1"/>
</dbReference>
<dbReference type="InterPro" id="IPR036291">
    <property type="entry name" value="NAD(P)-bd_dom_sf"/>
</dbReference>
<evidence type="ECO:0000256" key="2">
    <source>
        <dbReference type="ARBA" id="ARBA00023002"/>
    </source>
</evidence>
<reference evidence="4 5" key="1">
    <citation type="journal article" date="2019" name="Int. J. Syst. Evol. Microbiol.">
        <title>The Global Catalogue of Microorganisms (GCM) 10K type strain sequencing project: providing services to taxonomists for standard genome sequencing and annotation.</title>
        <authorList>
            <consortium name="The Broad Institute Genomics Platform"/>
            <consortium name="The Broad Institute Genome Sequencing Center for Infectious Disease"/>
            <person name="Wu L."/>
            <person name="Ma J."/>
        </authorList>
    </citation>
    <scope>NUCLEOTIDE SEQUENCE [LARGE SCALE GENOMIC DNA]</scope>
    <source>
        <strain evidence="4 5">JCM 5052</strain>
    </source>
</reference>